<proteinExistence type="inferred from homology"/>
<dbReference type="InterPro" id="IPR018264">
    <property type="entry name" value="Ribosomal_bL33_CS"/>
</dbReference>
<dbReference type="GO" id="GO:0003735">
    <property type="term" value="F:structural constituent of ribosome"/>
    <property type="evidence" value="ECO:0007669"/>
    <property type="project" value="InterPro"/>
</dbReference>
<dbReference type="NCBIfam" id="TIGR01023">
    <property type="entry name" value="rpmG_bact"/>
    <property type="match status" value="1"/>
</dbReference>
<dbReference type="SUPFAM" id="SSF57829">
    <property type="entry name" value="Zn-binding ribosomal proteins"/>
    <property type="match status" value="1"/>
</dbReference>
<evidence type="ECO:0000313" key="6">
    <source>
        <dbReference type="EMBL" id="OGC93248.1"/>
    </source>
</evidence>
<dbReference type="InterPro" id="IPR001705">
    <property type="entry name" value="Ribosomal_bL33"/>
</dbReference>
<protein>
    <recommendedName>
        <fullName evidence="4 5">Large ribosomal subunit protein bL33</fullName>
    </recommendedName>
</protein>
<evidence type="ECO:0000256" key="2">
    <source>
        <dbReference type="ARBA" id="ARBA00022980"/>
    </source>
</evidence>
<dbReference type="EMBL" id="MEXH01000001">
    <property type="protein sequence ID" value="OGC93248.1"/>
    <property type="molecule type" value="Genomic_DNA"/>
</dbReference>
<dbReference type="NCBIfam" id="NF001860">
    <property type="entry name" value="PRK00595.1"/>
    <property type="match status" value="1"/>
</dbReference>
<dbReference type="InterPro" id="IPR011332">
    <property type="entry name" value="Ribosomal_zn-bd"/>
</dbReference>
<dbReference type="HAMAP" id="MF_00294">
    <property type="entry name" value="Ribosomal_bL33"/>
    <property type="match status" value="1"/>
</dbReference>
<evidence type="ECO:0000256" key="4">
    <source>
        <dbReference type="ARBA" id="ARBA00035176"/>
    </source>
</evidence>
<gene>
    <name evidence="5" type="primary">rpmG</name>
    <name evidence="6" type="ORF">A2876_05095</name>
</gene>
<dbReference type="Proteomes" id="UP000178176">
    <property type="component" value="Unassembled WGS sequence"/>
</dbReference>
<dbReference type="Pfam" id="PF00471">
    <property type="entry name" value="Ribosomal_L33"/>
    <property type="match status" value="1"/>
</dbReference>
<comment type="similarity">
    <text evidence="1 5">Belongs to the bacterial ribosomal protein bL33 family.</text>
</comment>
<dbReference type="PANTHER" id="PTHR43168">
    <property type="entry name" value="50S RIBOSOMAL PROTEIN L33, CHLOROPLASTIC"/>
    <property type="match status" value="1"/>
</dbReference>
<dbReference type="PANTHER" id="PTHR43168:SF2">
    <property type="entry name" value="LARGE RIBOSOMAL SUBUNIT PROTEIN BL33C"/>
    <property type="match status" value="1"/>
</dbReference>
<accession>A0A1F4YH93</accession>
<organism evidence="6 7">
    <name type="scientific">Candidatus Amesbacteria bacterium RIFCSPHIGHO2_01_FULL_48_32b</name>
    <dbReference type="NCBI Taxonomy" id="1797253"/>
    <lineage>
        <taxon>Bacteria</taxon>
        <taxon>Candidatus Amesiibacteriota</taxon>
    </lineage>
</organism>
<evidence type="ECO:0000256" key="3">
    <source>
        <dbReference type="ARBA" id="ARBA00023274"/>
    </source>
</evidence>
<dbReference type="GO" id="GO:0005840">
    <property type="term" value="C:ribosome"/>
    <property type="evidence" value="ECO:0007669"/>
    <property type="project" value="UniProtKB-KW"/>
</dbReference>
<dbReference type="GO" id="GO:1990904">
    <property type="term" value="C:ribonucleoprotein complex"/>
    <property type="evidence" value="ECO:0007669"/>
    <property type="project" value="UniProtKB-KW"/>
</dbReference>
<dbReference type="AlphaFoldDB" id="A0A1F4YH93"/>
<dbReference type="InterPro" id="IPR038584">
    <property type="entry name" value="Ribosomal_bL33_sf"/>
</dbReference>
<dbReference type="NCBIfam" id="NF001764">
    <property type="entry name" value="PRK00504.1"/>
    <property type="match status" value="1"/>
</dbReference>
<keyword evidence="2 5" id="KW-0689">Ribosomal protein</keyword>
<dbReference type="PROSITE" id="PS00582">
    <property type="entry name" value="RIBOSOMAL_L33"/>
    <property type="match status" value="1"/>
</dbReference>
<dbReference type="Gene3D" id="2.20.28.120">
    <property type="entry name" value="Ribosomal protein L33"/>
    <property type="match status" value="1"/>
</dbReference>
<dbReference type="GO" id="GO:0006412">
    <property type="term" value="P:translation"/>
    <property type="evidence" value="ECO:0007669"/>
    <property type="project" value="UniProtKB-UniRule"/>
</dbReference>
<reference evidence="6 7" key="1">
    <citation type="journal article" date="2016" name="Nat. Commun.">
        <title>Thousands of microbial genomes shed light on interconnected biogeochemical processes in an aquifer system.</title>
        <authorList>
            <person name="Anantharaman K."/>
            <person name="Brown C.T."/>
            <person name="Hug L.A."/>
            <person name="Sharon I."/>
            <person name="Castelle C.J."/>
            <person name="Probst A.J."/>
            <person name="Thomas B.C."/>
            <person name="Singh A."/>
            <person name="Wilkins M.J."/>
            <person name="Karaoz U."/>
            <person name="Brodie E.L."/>
            <person name="Williams K.H."/>
            <person name="Hubbard S.S."/>
            <person name="Banfield J.F."/>
        </authorList>
    </citation>
    <scope>NUCLEOTIDE SEQUENCE [LARGE SCALE GENOMIC DNA]</scope>
</reference>
<keyword evidence="3 5" id="KW-0687">Ribonucleoprotein</keyword>
<dbReference type="GO" id="GO:0005737">
    <property type="term" value="C:cytoplasm"/>
    <property type="evidence" value="ECO:0007669"/>
    <property type="project" value="UniProtKB-ARBA"/>
</dbReference>
<name>A0A1F4YH93_9BACT</name>
<evidence type="ECO:0000256" key="5">
    <source>
        <dbReference type="HAMAP-Rule" id="MF_00294"/>
    </source>
</evidence>
<comment type="caution">
    <text evidence="6">The sequence shown here is derived from an EMBL/GenBank/DDBJ whole genome shotgun (WGS) entry which is preliminary data.</text>
</comment>
<sequence>MAKKGARQAFALICSVCKSQNYITEKNKVNTPDKIELKKYCRRCKKHTLHKETSKLK</sequence>
<evidence type="ECO:0000256" key="1">
    <source>
        <dbReference type="ARBA" id="ARBA00007596"/>
    </source>
</evidence>
<evidence type="ECO:0000313" key="7">
    <source>
        <dbReference type="Proteomes" id="UP000178176"/>
    </source>
</evidence>